<comment type="catalytic activity">
    <reaction evidence="12">
        <text>ssDNA + n NTP = ssDNA/pppN(pN)n-1 hybrid + (n-1) diphosphate.</text>
        <dbReference type="EC" id="2.7.7.101"/>
    </reaction>
</comment>
<evidence type="ECO:0000256" key="2">
    <source>
        <dbReference type="ARBA" id="ARBA00022515"/>
    </source>
</evidence>
<keyword evidence="3 12" id="KW-0808">Transferase</keyword>
<dbReference type="GO" id="GO:0000428">
    <property type="term" value="C:DNA-directed RNA polymerase complex"/>
    <property type="evidence" value="ECO:0007669"/>
    <property type="project" value="UniProtKB-KW"/>
</dbReference>
<feature type="zinc finger region" description="CHC2-type" evidence="12">
    <location>
        <begin position="34"/>
        <end position="58"/>
    </location>
</feature>
<sequence>MEAKDQIKARLPISQVAGQYTPLKKQGTRWVGRCPLHEEKTPSFHADDQKGRFHCFGCGEGGDIFSLVQKKERLSFPQALDHLAEVAGVELPRRAGANRGDLDTLYAIQERAVAFYQKHLDRDARAKAYLKARGFSENTIRLFRLGVCPSGTWDALYHHLKKDFEDRDLLRSGLCNKGRRGPYDLFRDRIMIPIRNGMGRTVGFGGRLLEGEGPKYINSPETAIFKKQSLLFNLDFAKAYFRRRPEAVVVEGYLDVIQAYQSGIGGVVAPLGTAFSADQAALLRRHVASATLNFDGDTAGQKAVVAALPVLLAAELPVRVLLVEGDPDAFIRQHGGDTYRKALDGAPDFFDHCLAGFDLGCPHERRRLVATLANPLRAVTDPVLSEHYLRRTADAVDVPIDRLRGHLTPPGPEAKTAGSPRASTPRRQGKPLRLNSLEQAFLNQLLHNEALSQHGPIIEGMARHVFADREGMTAFILAKGDLRFEIRLNLVPEAFRPRLRGILLAPPDPRPLDVLCAAWNSLVAERWKQRQSHREHPAETNSGTKKTRHQAKKGRAGGKQGEPR</sequence>
<keyword evidence="1 12" id="KW-0240">DNA-directed RNA polymerase</keyword>
<dbReference type="CDD" id="cd03364">
    <property type="entry name" value="TOPRIM_DnaG_primases"/>
    <property type="match status" value="1"/>
</dbReference>
<dbReference type="SUPFAM" id="SSF57783">
    <property type="entry name" value="Zinc beta-ribbon"/>
    <property type="match status" value="1"/>
</dbReference>
<dbReference type="GO" id="GO:1990077">
    <property type="term" value="C:primosome complex"/>
    <property type="evidence" value="ECO:0007669"/>
    <property type="project" value="UniProtKB-KW"/>
</dbReference>
<keyword evidence="7 12" id="KW-0863">Zinc-finger</keyword>
<dbReference type="HAMAP" id="MF_00974">
    <property type="entry name" value="DNA_primase_DnaG"/>
    <property type="match status" value="1"/>
</dbReference>
<keyword evidence="11 12" id="KW-0804">Transcription</keyword>
<feature type="region of interest" description="Disordered" evidence="13">
    <location>
        <begin position="401"/>
        <end position="429"/>
    </location>
</feature>
<feature type="compositionally biased region" description="Basic and acidic residues" evidence="13">
    <location>
        <begin position="528"/>
        <end position="538"/>
    </location>
</feature>
<dbReference type="GO" id="GO:0003677">
    <property type="term" value="F:DNA binding"/>
    <property type="evidence" value="ECO:0007669"/>
    <property type="project" value="UniProtKB-KW"/>
</dbReference>
<evidence type="ECO:0000256" key="3">
    <source>
        <dbReference type="ARBA" id="ARBA00022679"/>
    </source>
</evidence>
<evidence type="ECO:0000256" key="9">
    <source>
        <dbReference type="ARBA" id="ARBA00022842"/>
    </source>
</evidence>
<dbReference type="GO" id="GO:0008270">
    <property type="term" value="F:zinc ion binding"/>
    <property type="evidence" value="ECO:0007669"/>
    <property type="project" value="UniProtKB-UniRule"/>
</dbReference>
<dbReference type="SMART" id="SM00493">
    <property type="entry name" value="TOPRIM"/>
    <property type="match status" value="1"/>
</dbReference>
<comment type="caution">
    <text evidence="15">The sequence shown here is derived from an EMBL/GenBank/DDBJ whole genome shotgun (WGS) entry which is preliminary data.</text>
</comment>
<comment type="subunit">
    <text evidence="12">Monomer. Interacts with DnaB.</text>
</comment>
<dbReference type="GO" id="GO:0005737">
    <property type="term" value="C:cytoplasm"/>
    <property type="evidence" value="ECO:0007669"/>
    <property type="project" value="TreeGrafter"/>
</dbReference>
<dbReference type="InterPro" id="IPR030846">
    <property type="entry name" value="DnaG_bac"/>
</dbReference>
<dbReference type="AlphaFoldDB" id="A0A8J7U507"/>
<dbReference type="Proteomes" id="UP000664417">
    <property type="component" value="Unassembled WGS sequence"/>
</dbReference>
<evidence type="ECO:0000256" key="13">
    <source>
        <dbReference type="SAM" id="MobiDB-lite"/>
    </source>
</evidence>
<dbReference type="NCBIfam" id="TIGR01391">
    <property type="entry name" value="dnaG"/>
    <property type="match status" value="1"/>
</dbReference>
<dbReference type="InterPro" id="IPR002694">
    <property type="entry name" value="Znf_CHC2"/>
</dbReference>
<dbReference type="Gene3D" id="3.90.580.10">
    <property type="entry name" value="Zinc finger, CHC2-type domain"/>
    <property type="match status" value="1"/>
</dbReference>
<keyword evidence="8 12" id="KW-0862">Zinc</keyword>
<evidence type="ECO:0000256" key="6">
    <source>
        <dbReference type="ARBA" id="ARBA00022723"/>
    </source>
</evidence>
<evidence type="ECO:0000256" key="4">
    <source>
        <dbReference type="ARBA" id="ARBA00022695"/>
    </source>
</evidence>
<evidence type="ECO:0000313" key="16">
    <source>
        <dbReference type="Proteomes" id="UP000664417"/>
    </source>
</evidence>
<dbReference type="EC" id="2.7.7.101" evidence="12"/>
<evidence type="ECO:0000256" key="7">
    <source>
        <dbReference type="ARBA" id="ARBA00022771"/>
    </source>
</evidence>
<dbReference type="InterPro" id="IPR034151">
    <property type="entry name" value="TOPRIM_DnaG_bac"/>
</dbReference>
<protein>
    <recommendedName>
        <fullName evidence="12">DNA primase</fullName>
        <ecNumber evidence="12">2.7.7.101</ecNumber>
    </recommendedName>
</protein>
<evidence type="ECO:0000256" key="8">
    <source>
        <dbReference type="ARBA" id="ARBA00022833"/>
    </source>
</evidence>
<dbReference type="SMART" id="SM00400">
    <property type="entry name" value="ZnF_CHCC"/>
    <property type="match status" value="1"/>
</dbReference>
<feature type="region of interest" description="Disordered" evidence="13">
    <location>
        <begin position="528"/>
        <end position="564"/>
    </location>
</feature>
<proteinExistence type="inferred from homology"/>
<feature type="domain" description="Toprim" evidence="14">
    <location>
        <begin position="245"/>
        <end position="327"/>
    </location>
</feature>
<dbReference type="InterPro" id="IPR006295">
    <property type="entry name" value="DNA_primase_DnaG"/>
</dbReference>
<evidence type="ECO:0000259" key="14">
    <source>
        <dbReference type="PROSITE" id="PS50880"/>
    </source>
</evidence>
<comment type="similarity">
    <text evidence="12">Belongs to the DnaG primase family.</text>
</comment>
<keyword evidence="5 12" id="KW-0235">DNA replication</keyword>
<comment type="cofactor">
    <cofactor evidence="12">
        <name>Zn(2+)</name>
        <dbReference type="ChEBI" id="CHEBI:29105"/>
    </cofactor>
    <text evidence="12">Binds 1 zinc ion per monomer.</text>
</comment>
<evidence type="ECO:0000256" key="12">
    <source>
        <dbReference type="HAMAP-Rule" id="MF_00974"/>
    </source>
</evidence>
<dbReference type="Gene3D" id="3.90.980.10">
    <property type="entry name" value="DNA primase, catalytic core, N-terminal domain"/>
    <property type="match status" value="1"/>
</dbReference>
<keyword evidence="10 12" id="KW-0238">DNA-binding</keyword>
<dbReference type="RefSeq" id="WP_207860293.1">
    <property type="nucleotide sequence ID" value="NZ_JAFREP010000016.1"/>
</dbReference>
<dbReference type="Pfam" id="PF01807">
    <property type="entry name" value="Zn_ribbon_DnaG"/>
    <property type="match status" value="1"/>
</dbReference>
<dbReference type="Pfam" id="PF08275">
    <property type="entry name" value="DNAG_N"/>
    <property type="match status" value="1"/>
</dbReference>
<evidence type="ECO:0000256" key="1">
    <source>
        <dbReference type="ARBA" id="ARBA00022478"/>
    </source>
</evidence>
<feature type="compositionally biased region" description="Basic residues" evidence="13">
    <location>
        <begin position="545"/>
        <end position="556"/>
    </location>
</feature>
<dbReference type="Pfam" id="PF10410">
    <property type="entry name" value="DnaB_bind"/>
    <property type="match status" value="1"/>
</dbReference>
<dbReference type="GO" id="GO:0006269">
    <property type="term" value="P:DNA replication, synthesis of primer"/>
    <property type="evidence" value="ECO:0007669"/>
    <property type="project" value="UniProtKB-UniRule"/>
</dbReference>
<evidence type="ECO:0000256" key="10">
    <source>
        <dbReference type="ARBA" id="ARBA00023125"/>
    </source>
</evidence>
<dbReference type="InterPro" id="IPR013264">
    <property type="entry name" value="DNAG_N"/>
</dbReference>
<comment type="function">
    <text evidence="12">RNA polymerase that catalyzes the synthesis of short RNA molecules used as primers for DNA polymerase during DNA replication.</text>
</comment>
<dbReference type="PROSITE" id="PS50880">
    <property type="entry name" value="TOPRIM"/>
    <property type="match status" value="1"/>
</dbReference>
<keyword evidence="16" id="KW-1185">Reference proteome</keyword>
<dbReference type="EMBL" id="JAFREP010000016">
    <property type="protein sequence ID" value="MBO1320339.1"/>
    <property type="molecule type" value="Genomic_DNA"/>
</dbReference>
<keyword evidence="9" id="KW-0460">Magnesium</keyword>
<dbReference type="PANTHER" id="PTHR30313:SF2">
    <property type="entry name" value="DNA PRIMASE"/>
    <property type="match status" value="1"/>
</dbReference>
<dbReference type="GO" id="GO:0003899">
    <property type="term" value="F:DNA-directed RNA polymerase activity"/>
    <property type="evidence" value="ECO:0007669"/>
    <property type="project" value="UniProtKB-UniRule"/>
</dbReference>
<organism evidence="15 16">
    <name type="scientific">Acanthopleuribacter pedis</name>
    <dbReference type="NCBI Taxonomy" id="442870"/>
    <lineage>
        <taxon>Bacteria</taxon>
        <taxon>Pseudomonadati</taxon>
        <taxon>Acidobacteriota</taxon>
        <taxon>Holophagae</taxon>
        <taxon>Acanthopleuribacterales</taxon>
        <taxon>Acanthopleuribacteraceae</taxon>
        <taxon>Acanthopleuribacter</taxon>
    </lineage>
</organism>
<comment type="domain">
    <text evidence="12">Contains an N-terminal zinc-binding domain, a central core domain that contains the primase activity, and a C-terminal DnaB-binding domain.</text>
</comment>
<reference evidence="15" key="1">
    <citation type="submission" date="2021-03" db="EMBL/GenBank/DDBJ databases">
        <authorList>
            <person name="Wang G."/>
        </authorList>
    </citation>
    <scope>NUCLEOTIDE SEQUENCE</scope>
    <source>
        <strain evidence="15">KCTC 12899</strain>
    </source>
</reference>
<dbReference type="Gene3D" id="3.40.1360.10">
    <property type="match status" value="1"/>
</dbReference>
<dbReference type="InterPro" id="IPR006171">
    <property type="entry name" value="TOPRIM_dom"/>
</dbReference>
<dbReference type="PANTHER" id="PTHR30313">
    <property type="entry name" value="DNA PRIMASE"/>
    <property type="match status" value="1"/>
</dbReference>
<dbReference type="SUPFAM" id="SSF56731">
    <property type="entry name" value="DNA primase core"/>
    <property type="match status" value="1"/>
</dbReference>
<dbReference type="Pfam" id="PF13662">
    <property type="entry name" value="Toprim_4"/>
    <property type="match status" value="1"/>
</dbReference>
<gene>
    <name evidence="12 15" type="primary">dnaG</name>
    <name evidence="15" type="ORF">J3U88_17825</name>
</gene>
<dbReference type="InterPro" id="IPR037068">
    <property type="entry name" value="DNA_primase_core_N_sf"/>
</dbReference>
<keyword evidence="4 12" id="KW-0548">Nucleotidyltransferase</keyword>
<evidence type="ECO:0000313" key="15">
    <source>
        <dbReference type="EMBL" id="MBO1320339.1"/>
    </source>
</evidence>
<keyword evidence="2 12" id="KW-0639">Primosome</keyword>
<accession>A0A8J7U507</accession>
<dbReference type="InterPro" id="IPR036977">
    <property type="entry name" value="DNA_primase_Znf_CHC2"/>
</dbReference>
<keyword evidence="6 12" id="KW-0479">Metal-binding</keyword>
<dbReference type="InterPro" id="IPR050219">
    <property type="entry name" value="DnaG_primase"/>
</dbReference>
<evidence type="ECO:0000256" key="5">
    <source>
        <dbReference type="ARBA" id="ARBA00022705"/>
    </source>
</evidence>
<evidence type="ECO:0000256" key="11">
    <source>
        <dbReference type="ARBA" id="ARBA00023163"/>
    </source>
</evidence>
<name>A0A8J7U507_9BACT</name>
<dbReference type="InterPro" id="IPR019475">
    <property type="entry name" value="DNA_primase_DnaB-bd"/>
</dbReference>